<gene>
    <name evidence="1" type="ORF">AGR7A_pAt10121</name>
</gene>
<keyword evidence="2" id="KW-1185">Reference proteome</keyword>
<proteinExistence type="predicted"/>
<accession>A0A1S7U7D0</accession>
<evidence type="ECO:0000313" key="1">
    <source>
        <dbReference type="EMBL" id="CVI62820.1"/>
    </source>
</evidence>
<organism evidence="1 2">
    <name type="scientific">Agrobacterium deltaense NCPPB 1641</name>
    <dbReference type="NCBI Taxonomy" id="1183425"/>
    <lineage>
        <taxon>Bacteria</taxon>
        <taxon>Pseudomonadati</taxon>
        <taxon>Pseudomonadota</taxon>
        <taxon>Alphaproteobacteria</taxon>
        <taxon>Hyphomicrobiales</taxon>
        <taxon>Rhizobiaceae</taxon>
        <taxon>Rhizobium/Agrobacterium group</taxon>
        <taxon>Agrobacterium</taxon>
    </lineage>
</organism>
<sequence length="208" mass="22951">MILNWLHPSRNVYFRTRRSDPMDDDEPEKKMRSAERASPLRYLEISTIGSFCAAFLSFGVATAMPADMTAERLLTICEAPTVQTAMTKGDELGWPRLTDAETEEWRRSFVAHNGGSVDVVGWRQEKAGGAESLSFWLAAGPNGHKACAYSTPRPAGFLDALSERLGTPDNLDKNDAIESTTAWWKRGAVEYSFVQVGSSAVININSSR</sequence>
<dbReference type="Proteomes" id="UP000192140">
    <property type="component" value="Unassembled WGS sequence"/>
</dbReference>
<dbReference type="AlphaFoldDB" id="A0A1S7U7D0"/>
<dbReference type="EMBL" id="FCNP01000048">
    <property type="protein sequence ID" value="CVI62820.1"/>
    <property type="molecule type" value="Genomic_DNA"/>
</dbReference>
<evidence type="ECO:0000313" key="2">
    <source>
        <dbReference type="Proteomes" id="UP000192140"/>
    </source>
</evidence>
<name>A0A1S7U7D0_9HYPH</name>
<protein>
    <submittedName>
        <fullName evidence="1">Uncharacterized protein</fullName>
    </submittedName>
</protein>
<comment type="caution">
    <text evidence="1">The sequence shown here is derived from an EMBL/GenBank/DDBJ whole genome shotgun (WGS) entry which is preliminary data.</text>
</comment>
<reference evidence="1" key="1">
    <citation type="submission" date="2016-01" db="EMBL/GenBank/DDBJ databases">
        <authorList>
            <person name="Regsiter A."/>
            <person name="william w."/>
        </authorList>
    </citation>
    <scope>NUCLEOTIDE SEQUENCE</scope>
    <source>
        <strain evidence="1">NCPPB 1641</strain>
    </source>
</reference>